<proteinExistence type="predicted"/>
<name>A0A8J3BSV7_9ACTN</name>
<gene>
    <name evidence="1" type="ORF">GCM10012284_05690</name>
</gene>
<sequence>MTSQPNLAALLPVHVQRRDAETGAALSALLAVVGEQLGLTEDAVAQLYEDWFIETCAPWAVNYIGGLVGYRIAGGYTAALAAGDESARLLAARLAPRRDVADTVSARRRKGTLSVLEDLARSVADWPARAVEFRRTLGITQPVRLYGDAAAIVRRAGRTPGRLIDVRDGAALDLLGTPFDESTHLAEAPRISAPGRRTGRHNPQAVGVFVWRRTAQPVTRAPANCIDSARNLYTFSVLGNDTGLITNPVPEPVRTHLAGAENLPVAISRRAARDRLPEFYGPGRSFTIWAGARNAPPTPVPLSAIVVADLSGWRYRPGPNQVVVDPVLGRIAFGRRALPRRGVWVSYHHAFPDDLGGGEYPRLPVTPQAVPTYRVGDGADFERINQAYERWKADQPAEAIIEITDNGAYQEQLEFEVGEGQRLTLRAAEGKRPTLRLLNWYSNRPDALQLRGVGKGARMVLDGLLITGRGVSVAGPLAEVDIRHCTLVPGWSLESHCAPTHPAEPSLVLEETRACLNITRSILGTIVVVADEVHTDPLDIRITDSILDATATDREALTGPEGRLAHAVLNVERCTVIGRICTHAIRLAENCILDGKVRVARRAVGCIRFCYLPAGSRTPRRFHCEPDTALRGAGDADERRLILNRVRPRFTARGYGMAGYLQLAQSCPDEIRRGAEDRSEMGVYHHLFQPQREDDLRRRLDEFTPAGAAAGLVFVD</sequence>
<organism evidence="1 2">
    <name type="scientific">Mangrovihabitans endophyticus</name>
    <dbReference type="NCBI Taxonomy" id="1751298"/>
    <lineage>
        <taxon>Bacteria</taxon>
        <taxon>Bacillati</taxon>
        <taxon>Actinomycetota</taxon>
        <taxon>Actinomycetes</taxon>
        <taxon>Micromonosporales</taxon>
        <taxon>Micromonosporaceae</taxon>
        <taxon>Mangrovihabitans</taxon>
    </lineage>
</organism>
<reference evidence="1" key="1">
    <citation type="journal article" date="2014" name="Int. J. Syst. Evol. Microbiol.">
        <title>Complete genome sequence of Corynebacterium casei LMG S-19264T (=DSM 44701T), isolated from a smear-ripened cheese.</title>
        <authorList>
            <consortium name="US DOE Joint Genome Institute (JGI-PGF)"/>
            <person name="Walter F."/>
            <person name="Albersmeier A."/>
            <person name="Kalinowski J."/>
            <person name="Ruckert C."/>
        </authorList>
    </citation>
    <scope>NUCLEOTIDE SEQUENCE</scope>
    <source>
        <strain evidence="1">CGMCC 4.7299</strain>
    </source>
</reference>
<dbReference type="RefSeq" id="WP_189077404.1">
    <property type="nucleotide sequence ID" value="NZ_BMMX01000001.1"/>
</dbReference>
<reference evidence="1" key="2">
    <citation type="submission" date="2020-09" db="EMBL/GenBank/DDBJ databases">
        <authorList>
            <person name="Sun Q."/>
            <person name="Zhou Y."/>
        </authorList>
    </citation>
    <scope>NUCLEOTIDE SEQUENCE</scope>
    <source>
        <strain evidence="1">CGMCC 4.7299</strain>
    </source>
</reference>
<evidence type="ECO:0000313" key="2">
    <source>
        <dbReference type="Proteomes" id="UP000656042"/>
    </source>
</evidence>
<keyword evidence="2" id="KW-1185">Reference proteome</keyword>
<dbReference type="EMBL" id="BMMX01000001">
    <property type="protein sequence ID" value="GGK74612.1"/>
    <property type="molecule type" value="Genomic_DNA"/>
</dbReference>
<dbReference type="AlphaFoldDB" id="A0A8J3BSV7"/>
<evidence type="ECO:0000313" key="1">
    <source>
        <dbReference type="EMBL" id="GGK74612.1"/>
    </source>
</evidence>
<comment type="caution">
    <text evidence="1">The sequence shown here is derived from an EMBL/GenBank/DDBJ whole genome shotgun (WGS) entry which is preliminary data.</text>
</comment>
<protein>
    <submittedName>
        <fullName evidence="1">Uncharacterized protein</fullName>
    </submittedName>
</protein>
<dbReference type="Proteomes" id="UP000656042">
    <property type="component" value="Unassembled WGS sequence"/>
</dbReference>
<accession>A0A8J3BSV7</accession>